<evidence type="ECO:0000256" key="1">
    <source>
        <dbReference type="ARBA" id="ARBA00035112"/>
    </source>
</evidence>
<comment type="caution">
    <text evidence="3">The sequence shown here is derived from an EMBL/GenBank/DDBJ whole genome shotgun (WGS) entry which is preliminary data.</text>
</comment>
<name>A0ABR4C178_9HELO</name>
<dbReference type="InterPro" id="IPR021765">
    <property type="entry name" value="UstYa-like"/>
</dbReference>
<proteinExistence type="inferred from homology"/>
<keyword evidence="2" id="KW-1133">Transmembrane helix</keyword>
<reference evidence="3 4" key="1">
    <citation type="journal article" date="2024" name="Commun. Biol.">
        <title>Comparative genomic analysis of thermophilic fungi reveals convergent evolutionary adaptations and gene losses.</title>
        <authorList>
            <person name="Steindorff A.S."/>
            <person name="Aguilar-Pontes M.V."/>
            <person name="Robinson A.J."/>
            <person name="Andreopoulos B."/>
            <person name="LaButti K."/>
            <person name="Kuo A."/>
            <person name="Mondo S."/>
            <person name="Riley R."/>
            <person name="Otillar R."/>
            <person name="Haridas S."/>
            <person name="Lipzen A."/>
            <person name="Grimwood J."/>
            <person name="Schmutz J."/>
            <person name="Clum A."/>
            <person name="Reid I.D."/>
            <person name="Moisan M.C."/>
            <person name="Butler G."/>
            <person name="Nguyen T.T.M."/>
            <person name="Dewar K."/>
            <person name="Conant G."/>
            <person name="Drula E."/>
            <person name="Henrissat B."/>
            <person name="Hansel C."/>
            <person name="Singer S."/>
            <person name="Hutchinson M.I."/>
            <person name="de Vries R.P."/>
            <person name="Natvig D.O."/>
            <person name="Powell A.J."/>
            <person name="Tsang A."/>
            <person name="Grigoriev I.V."/>
        </authorList>
    </citation>
    <scope>NUCLEOTIDE SEQUENCE [LARGE SCALE GENOMIC DNA]</scope>
    <source>
        <strain evidence="3 4">CBS 494.80</strain>
    </source>
</reference>
<evidence type="ECO:0000313" key="4">
    <source>
        <dbReference type="Proteomes" id="UP001595075"/>
    </source>
</evidence>
<dbReference type="Pfam" id="PF11807">
    <property type="entry name" value="UstYa"/>
    <property type="match status" value="1"/>
</dbReference>
<dbReference type="EMBL" id="JAZHXI010000016">
    <property type="protein sequence ID" value="KAL2063094.1"/>
    <property type="molecule type" value="Genomic_DNA"/>
</dbReference>
<gene>
    <name evidence="3" type="ORF">VTL71DRAFT_6166</name>
</gene>
<feature type="transmembrane region" description="Helical" evidence="2">
    <location>
        <begin position="43"/>
        <end position="66"/>
    </location>
</feature>
<protein>
    <recommendedName>
        <fullName evidence="5">Tat pathway signal sequence</fullName>
    </recommendedName>
</protein>
<dbReference type="Proteomes" id="UP001595075">
    <property type="component" value="Unassembled WGS sequence"/>
</dbReference>
<keyword evidence="4" id="KW-1185">Reference proteome</keyword>
<evidence type="ECO:0008006" key="5">
    <source>
        <dbReference type="Google" id="ProtNLM"/>
    </source>
</evidence>
<dbReference type="PANTHER" id="PTHR33365:SF12">
    <property type="entry name" value="TAT PATHWAY SIGNAL SEQUENCE"/>
    <property type="match status" value="1"/>
</dbReference>
<comment type="similarity">
    <text evidence="1">Belongs to the ustYa family.</text>
</comment>
<dbReference type="PANTHER" id="PTHR33365">
    <property type="entry name" value="YALI0B05434P"/>
    <property type="match status" value="1"/>
</dbReference>
<keyword evidence="2" id="KW-0812">Transmembrane</keyword>
<sequence>MVGQAYKPIVPYREGSETDSDAGEKDDLLNDRKALLRDQCIRYIGKGAIFLTFLLGWSLLVVSLTFKVAGTDRRVGQRFMKTPVPKEYIVYEPHVMERWEDEGPNARAGPYFVEPSPEVDENWHKLFRSQNIGIKAELMREMGREGEGILLPDGTYYASIMVFHHLHCIRLTLPLLQKNIYHALNPEYYGLDNMTPAKKEKWADHTSHCLHMLKEAILCQADTTPITMLWHDDFYRPIANMTSPHECVNWDRLMEWVEPHAVDLAQEGYLVHPKTGPVVEDGHLAAHSAE</sequence>
<evidence type="ECO:0000313" key="3">
    <source>
        <dbReference type="EMBL" id="KAL2063094.1"/>
    </source>
</evidence>
<evidence type="ECO:0000256" key="2">
    <source>
        <dbReference type="SAM" id="Phobius"/>
    </source>
</evidence>
<keyword evidence="2" id="KW-0472">Membrane</keyword>
<organism evidence="3 4">
    <name type="scientific">Oculimacula yallundae</name>
    <dbReference type="NCBI Taxonomy" id="86028"/>
    <lineage>
        <taxon>Eukaryota</taxon>
        <taxon>Fungi</taxon>
        <taxon>Dikarya</taxon>
        <taxon>Ascomycota</taxon>
        <taxon>Pezizomycotina</taxon>
        <taxon>Leotiomycetes</taxon>
        <taxon>Helotiales</taxon>
        <taxon>Ploettnerulaceae</taxon>
        <taxon>Oculimacula</taxon>
    </lineage>
</organism>
<accession>A0ABR4C178</accession>